<dbReference type="Proteomes" id="UP001177260">
    <property type="component" value="Unassembled WGS sequence"/>
</dbReference>
<dbReference type="EMBL" id="JAOPJF010000023">
    <property type="protein sequence ID" value="KAK1145626.1"/>
    <property type="molecule type" value="Genomic_DNA"/>
</dbReference>
<organism evidence="1 2">
    <name type="scientific">Aspergillus melleus</name>
    <dbReference type="NCBI Taxonomy" id="138277"/>
    <lineage>
        <taxon>Eukaryota</taxon>
        <taxon>Fungi</taxon>
        <taxon>Dikarya</taxon>
        <taxon>Ascomycota</taxon>
        <taxon>Pezizomycotina</taxon>
        <taxon>Eurotiomycetes</taxon>
        <taxon>Eurotiomycetidae</taxon>
        <taxon>Eurotiales</taxon>
        <taxon>Aspergillaceae</taxon>
        <taxon>Aspergillus</taxon>
        <taxon>Aspergillus subgen. Circumdati</taxon>
    </lineage>
</organism>
<name>A0ACC3B5U2_9EURO</name>
<accession>A0ACC3B5U2</accession>
<sequence>MREVVNNISTRTIVGLSPTTDEAYTAFTKSIDSPAHTVDLGNGTRGHWVGDSSAEHVLFHCHGGGYAIYATTAHFEGLWNIVQELRRTGKSLAVLLLSYDVSSTAHYPRQLQQASSLLSYLIQSKGITSSKVMLSGDSAGGHLLLSLLSHIIHPHPDVSPMLLPPGATFLGAALLSPWVTFDTESSDSMRRNRTKDVLHIPRLETWSANFTGTAPRDNYLDPLGAPPEWWIGLRIRDILIVSGADEVFIDDIDAFARKLSAAHPNVSHFSASGEAHIQMFTEFMIRESRSKQRDVLQEWIRSKI</sequence>
<gene>
    <name evidence="1" type="ORF">N8T08_004185</name>
</gene>
<protein>
    <submittedName>
        <fullName evidence="1">Uncharacterized protein</fullName>
    </submittedName>
</protein>
<reference evidence="1 2" key="1">
    <citation type="journal article" date="2023" name="ACS Omega">
        <title>Identification of the Neoaspergillic Acid Biosynthesis Gene Cluster by Establishing an In Vitro CRISPR-Ribonucleoprotein Genetic System in Aspergillus melleus.</title>
        <authorList>
            <person name="Yuan B."/>
            <person name="Grau M.F."/>
            <person name="Murata R.M."/>
            <person name="Torok T."/>
            <person name="Venkateswaran K."/>
            <person name="Stajich J.E."/>
            <person name="Wang C.C.C."/>
        </authorList>
    </citation>
    <scope>NUCLEOTIDE SEQUENCE [LARGE SCALE GENOMIC DNA]</scope>
    <source>
        <strain evidence="1 2">IMV 1140</strain>
    </source>
</reference>
<keyword evidence="2" id="KW-1185">Reference proteome</keyword>
<comment type="caution">
    <text evidence="1">The sequence shown here is derived from an EMBL/GenBank/DDBJ whole genome shotgun (WGS) entry which is preliminary data.</text>
</comment>
<evidence type="ECO:0000313" key="1">
    <source>
        <dbReference type="EMBL" id="KAK1145626.1"/>
    </source>
</evidence>
<proteinExistence type="predicted"/>
<evidence type="ECO:0000313" key="2">
    <source>
        <dbReference type="Proteomes" id="UP001177260"/>
    </source>
</evidence>